<gene>
    <name evidence="1" type="ORF">S06H3_13126</name>
</gene>
<organism evidence="1">
    <name type="scientific">marine sediment metagenome</name>
    <dbReference type="NCBI Taxonomy" id="412755"/>
    <lineage>
        <taxon>unclassified sequences</taxon>
        <taxon>metagenomes</taxon>
        <taxon>ecological metagenomes</taxon>
    </lineage>
</organism>
<accession>X1KZD0</accession>
<reference evidence="1" key="1">
    <citation type="journal article" date="2014" name="Front. Microbiol.">
        <title>High frequency of phylogenetically diverse reductive dehalogenase-homologous genes in deep subseafloor sedimentary metagenomes.</title>
        <authorList>
            <person name="Kawai M."/>
            <person name="Futagami T."/>
            <person name="Toyoda A."/>
            <person name="Takaki Y."/>
            <person name="Nishi S."/>
            <person name="Hori S."/>
            <person name="Arai W."/>
            <person name="Tsubouchi T."/>
            <person name="Morono Y."/>
            <person name="Uchiyama I."/>
            <person name="Ito T."/>
            <person name="Fujiyama A."/>
            <person name="Inagaki F."/>
            <person name="Takami H."/>
        </authorList>
    </citation>
    <scope>NUCLEOTIDE SEQUENCE</scope>
    <source>
        <strain evidence="1">Expedition CK06-06</strain>
    </source>
</reference>
<name>X1KZD0_9ZZZZ</name>
<dbReference type="EMBL" id="BARV01006404">
    <property type="protein sequence ID" value="GAI12437.1"/>
    <property type="molecule type" value="Genomic_DNA"/>
</dbReference>
<comment type="caution">
    <text evidence="1">The sequence shown here is derived from an EMBL/GenBank/DDBJ whole genome shotgun (WGS) entry which is preliminary data.</text>
</comment>
<dbReference type="AlphaFoldDB" id="X1KZD0"/>
<evidence type="ECO:0000313" key="1">
    <source>
        <dbReference type="EMBL" id="GAI12437.1"/>
    </source>
</evidence>
<protein>
    <submittedName>
        <fullName evidence="1">Uncharacterized protein</fullName>
    </submittedName>
</protein>
<sequence>MHYQNDLEEYFDGGYLPSIENIVIFNDENPYNRIIQNSLTAFIGSWMLSSLVRYAPMKWQEILAGQENDLIKHIREFRDERLLLAFESFLPYHVRMSR</sequence>
<proteinExistence type="predicted"/>